<proteinExistence type="predicted"/>
<feature type="chain" id="PRO_5039565883" evidence="1">
    <location>
        <begin position="23"/>
        <end position="61"/>
    </location>
</feature>
<evidence type="ECO:0000313" key="3">
    <source>
        <dbReference type="Proteomes" id="UP000828390"/>
    </source>
</evidence>
<keyword evidence="1" id="KW-0732">Signal</keyword>
<organism evidence="2 3">
    <name type="scientific">Dreissena polymorpha</name>
    <name type="common">Zebra mussel</name>
    <name type="synonym">Mytilus polymorpha</name>
    <dbReference type="NCBI Taxonomy" id="45954"/>
    <lineage>
        <taxon>Eukaryota</taxon>
        <taxon>Metazoa</taxon>
        <taxon>Spiralia</taxon>
        <taxon>Lophotrochozoa</taxon>
        <taxon>Mollusca</taxon>
        <taxon>Bivalvia</taxon>
        <taxon>Autobranchia</taxon>
        <taxon>Heteroconchia</taxon>
        <taxon>Euheterodonta</taxon>
        <taxon>Imparidentia</taxon>
        <taxon>Neoheterodontei</taxon>
        <taxon>Myida</taxon>
        <taxon>Dreissenoidea</taxon>
        <taxon>Dreissenidae</taxon>
        <taxon>Dreissena</taxon>
    </lineage>
</organism>
<keyword evidence="3" id="KW-1185">Reference proteome</keyword>
<name>A0A9D4K4A4_DREPO</name>
<reference evidence="2" key="2">
    <citation type="submission" date="2020-11" db="EMBL/GenBank/DDBJ databases">
        <authorList>
            <person name="McCartney M.A."/>
            <person name="Auch B."/>
            <person name="Kono T."/>
            <person name="Mallez S."/>
            <person name="Becker A."/>
            <person name="Gohl D.M."/>
            <person name="Silverstein K.A.T."/>
            <person name="Koren S."/>
            <person name="Bechman K.B."/>
            <person name="Herman A."/>
            <person name="Abrahante J.E."/>
            <person name="Garbe J."/>
        </authorList>
    </citation>
    <scope>NUCLEOTIDE SEQUENCE</scope>
    <source>
        <strain evidence="2">Duluth1</strain>
        <tissue evidence="2">Whole animal</tissue>
    </source>
</reference>
<evidence type="ECO:0000256" key="1">
    <source>
        <dbReference type="SAM" id="SignalP"/>
    </source>
</evidence>
<evidence type="ECO:0000313" key="2">
    <source>
        <dbReference type="EMBL" id="KAH3832704.1"/>
    </source>
</evidence>
<dbReference type="Proteomes" id="UP000828390">
    <property type="component" value="Unassembled WGS sequence"/>
</dbReference>
<accession>A0A9D4K4A4</accession>
<protein>
    <submittedName>
        <fullName evidence="2">Uncharacterized protein</fullName>
    </submittedName>
</protein>
<comment type="caution">
    <text evidence="2">The sequence shown here is derived from an EMBL/GenBank/DDBJ whole genome shotgun (WGS) entry which is preliminary data.</text>
</comment>
<reference evidence="2" key="1">
    <citation type="journal article" date="2019" name="bioRxiv">
        <title>The Genome of the Zebra Mussel, Dreissena polymorpha: A Resource for Invasive Species Research.</title>
        <authorList>
            <person name="McCartney M.A."/>
            <person name="Auch B."/>
            <person name="Kono T."/>
            <person name="Mallez S."/>
            <person name="Zhang Y."/>
            <person name="Obille A."/>
            <person name="Becker A."/>
            <person name="Abrahante J.E."/>
            <person name="Garbe J."/>
            <person name="Badalamenti J.P."/>
            <person name="Herman A."/>
            <person name="Mangelson H."/>
            <person name="Liachko I."/>
            <person name="Sullivan S."/>
            <person name="Sone E.D."/>
            <person name="Koren S."/>
            <person name="Silverstein K.A.T."/>
            <person name="Beckman K.B."/>
            <person name="Gohl D.M."/>
        </authorList>
    </citation>
    <scope>NUCLEOTIDE SEQUENCE</scope>
    <source>
        <strain evidence="2">Duluth1</strain>
        <tissue evidence="2">Whole animal</tissue>
    </source>
</reference>
<gene>
    <name evidence="2" type="ORF">DPMN_105998</name>
</gene>
<feature type="signal peptide" evidence="1">
    <location>
        <begin position="1"/>
        <end position="22"/>
    </location>
</feature>
<sequence>MIGELYALATLILNMLKTSVTGSWPTRIGVESKKERSRSAVIEQAARKHRGEIFMIVVKAQ</sequence>
<dbReference type="AlphaFoldDB" id="A0A9D4K4A4"/>
<dbReference type="EMBL" id="JAIWYP010000004">
    <property type="protein sequence ID" value="KAH3832704.1"/>
    <property type="molecule type" value="Genomic_DNA"/>
</dbReference>